<sequence>MKTRDLAHIALFAAIIAVLGTLPAVNIGPVPITAQTLGVMLAGSVLGARRGFLAVLLFLVLVAIGLPLLASGTGGLTVFAGPTAGYLFSWPVAAAVTGWLTERLWARYNVAWGVLCNVVGGMVVIYLIGVPVLAAVANLSLGEAIVSGALPFLPGDAVKAFIAAAIAAQVRRSYPVIERPQRAVAAR</sequence>
<evidence type="ECO:0000313" key="11">
    <source>
        <dbReference type="Proteomes" id="UP000322499"/>
    </source>
</evidence>
<proteinExistence type="inferred from homology"/>
<keyword evidence="4 8" id="KW-1003">Cell membrane</keyword>
<keyword evidence="7 8" id="KW-0472">Membrane</keyword>
<feature type="transmembrane region" description="Helical" evidence="9">
    <location>
        <begin position="76"/>
        <end position="100"/>
    </location>
</feature>
<organism evidence="10 11">
    <name type="scientific">Blastococcus xanthinilyticus</name>
    <dbReference type="NCBI Taxonomy" id="1564164"/>
    <lineage>
        <taxon>Bacteria</taxon>
        <taxon>Bacillati</taxon>
        <taxon>Actinomycetota</taxon>
        <taxon>Actinomycetes</taxon>
        <taxon>Geodermatophilales</taxon>
        <taxon>Geodermatophilaceae</taxon>
        <taxon>Blastococcus</taxon>
    </lineage>
</organism>
<evidence type="ECO:0000256" key="1">
    <source>
        <dbReference type="ARBA" id="ARBA00004651"/>
    </source>
</evidence>
<dbReference type="Pfam" id="PF02632">
    <property type="entry name" value="BioY"/>
    <property type="match status" value="1"/>
</dbReference>
<keyword evidence="6 9" id="KW-1133">Transmembrane helix</keyword>
<dbReference type="RefSeq" id="WP_166533269.1">
    <property type="nucleotide sequence ID" value="NZ_VNHW01000006.1"/>
</dbReference>
<dbReference type="PANTHER" id="PTHR34295">
    <property type="entry name" value="BIOTIN TRANSPORTER BIOY"/>
    <property type="match status" value="1"/>
</dbReference>
<evidence type="ECO:0000256" key="7">
    <source>
        <dbReference type="ARBA" id="ARBA00023136"/>
    </source>
</evidence>
<accession>A0A5S5CV05</accession>
<dbReference type="GO" id="GO:0005886">
    <property type="term" value="C:plasma membrane"/>
    <property type="evidence" value="ECO:0007669"/>
    <property type="project" value="UniProtKB-SubCell"/>
</dbReference>
<evidence type="ECO:0000256" key="3">
    <source>
        <dbReference type="ARBA" id="ARBA00022448"/>
    </source>
</evidence>
<keyword evidence="3 8" id="KW-0813">Transport</keyword>
<feature type="transmembrane region" description="Helical" evidence="9">
    <location>
        <begin position="51"/>
        <end position="70"/>
    </location>
</feature>
<name>A0A5S5CV05_9ACTN</name>
<comment type="similarity">
    <text evidence="2 8">Belongs to the BioY family.</text>
</comment>
<dbReference type="PANTHER" id="PTHR34295:SF4">
    <property type="entry name" value="BIOTIN TRANSPORTER BIOY-RELATED"/>
    <property type="match status" value="1"/>
</dbReference>
<dbReference type="GO" id="GO:0015225">
    <property type="term" value="F:biotin transmembrane transporter activity"/>
    <property type="evidence" value="ECO:0007669"/>
    <property type="project" value="UniProtKB-UniRule"/>
</dbReference>
<keyword evidence="11" id="KW-1185">Reference proteome</keyword>
<dbReference type="Gene3D" id="1.10.1760.20">
    <property type="match status" value="1"/>
</dbReference>
<evidence type="ECO:0000256" key="4">
    <source>
        <dbReference type="ARBA" id="ARBA00022475"/>
    </source>
</evidence>
<evidence type="ECO:0000256" key="6">
    <source>
        <dbReference type="ARBA" id="ARBA00022989"/>
    </source>
</evidence>
<gene>
    <name evidence="10" type="ORF">BD833_106222</name>
</gene>
<comment type="subcellular location">
    <subcellularLocation>
        <location evidence="1 8">Cell membrane</location>
        <topology evidence="1 8">Multi-pass membrane protein</topology>
    </subcellularLocation>
</comment>
<dbReference type="AlphaFoldDB" id="A0A5S5CV05"/>
<protein>
    <recommendedName>
        <fullName evidence="8">Biotin transporter</fullName>
    </recommendedName>
</protein>
<dbReference type="EMBL" id="VNHW01000006">
    <property type="protein sequence ID" value="TYP87631.1"/>
    <property type="molecule type" value="Genomic_DNA"/>
</dbReference>
<comment type="caution">
    <text evidence="10">The sequence shown here is derived from an EMBL/GenBank/DDBJ whole genome shotgun (WGS) entry which is preliminary data.</text>
</comment>
<evidence type="ECO:0000256" key="9">
    <source>
        <dbReference type="SAM" id="Phobius"/>
    </source>
</evidence>
<keyword evidence="5 9" id="KW-0812">Transmembrane</keyword>
<reference evidence="10 11" key="1">
    <citation type="submission" date="2019-07" db="EMBL/GenBank/DDBJ databases">
        <title>Genomic Encyclopedia of Archaeal and Bacterial Type Strains, Phase II (KMG-II): from individual species to whole genera.</title>
        <authorList>
            <person name="Goeker M."/>
        </authorList>
    </citation>
    <scope>NUCLEOTIDE SEQUENCE [LARGE SCALE GENOMIC DNA]</scope>
    <source>
        <strain evidence="10 11">DSM 46842</strain>
    </source>
</reference>
<evidence type="ECO:0000313" key="10">
    <source>
        <dbReference type="EMBL" id="TYP87631.1"/>
    </source>
</evidence>
<dbReference type="InterPro" id="IPR003784">
    <property type="entry name" value="BioY"/>
</dbReference>
<evidence type="ECO:0000256" key="8">
    <source>
        <dbReference type="PIRNR" id="PIRNR016661"/>
    </source>
</evidence>
<dbReference type="Proteomes" id="UP000322499">
    <property type="component" value="Unassembled WGS sequence"/>
</dbReference>
<dbReference type="PIRSF" id="PIRSF016661">
    <property type="entry name" value="BioY"/>
    <property type="match status" value="1"/>
</dbReference>
<evidence type="ECO:0000256" key="2">
    <source>
        <dbReference type="ARBA" id="ARBA00010692"/>
    </source>
</evidence>
<evidence type="ECO:0000256" key="5">
    <source>
        <dbReference type="ARBA" id="ARBA00022692"/>
    </source>
</evidence>
<feature type="transmembrane region" description="Helical" evidence="9">
    <location>
        <begin position="6"/>
        <end position="30"/>
    </location>
</feature>
<feature type="transmembrane region" description="Helical" evidence="9">
    <location>
        <begin position="112"/>
        <end position="137"/>
    </location>
</feature>
<feature type="transmembrane region" description="Helical" evidence="9">
    <location>
        <begin position="149"/>
        <end position="170"/>
    </location>
</feature>